<keyword evidence="3" id="KW-0732">Signal</keyword>
<dbReference type="SUPFAM" id="SSF48726">
    <property type="entry name" value="Immunoglobulin"/>
    <property type="match status" value="6"/>
</dbReference>
<dbReference type="InterPro" id="IPR013783">
    <property type="entry name" value="Ig-like_fold"/>
</dbReference>
<dbReference type="InterPro" id="IPR007110">
    <property type="entry name" value="Ig-like_dom"/>
</dbReference>
<sequence length="743" mass="74592">MQRLASDRARRGLALAAGTALAVALVGVPTPALASPPTITVAPTVEATPTGSDVQLSVSATPTDDGSLTYQWQYELLKGSGLWLPALGSADILGLGYTGADSNTLTIKNATSALNNIGLRVVVSSTNGGSTTSDSVTPVVGDPPLISNVSQSESRVVTGGSVHLTSTVPVGMTPLTYSWQLLRPASGLVVPRWASLTNSSTVSGARTGTLLLSNLTTDVAKNSYRLVVTNQVGVDISDPVKIDVGVKPTVTNPADQTAVDGNATLTSTITGNPVPTVRWQRRVSVGGLWLDVASENAATSFADGVATLKLSKLTTADSGAQYRVVASNVYGENAQSDPATLTVAGSKPTVTNPVDKLAIGGGVTLSVTATGDPTPVVTWQRRSPATGSQWEDLPGLGTTASAGSSGVTASLPLSGLTSVLSGSRYRAVVKNAIDTVVSDAATVTVGAVPTVTNPVDKIASSGATSFSVNVTGDPVPTVTWQRRSPGGSTWEDLPAASGSVSAGVATLPLSGLTSAANAARYRAVVKNTVGQVVSDAATLTVGTAADVSNPTAQTAALGAATFSATVSGDPTPTTRWQVLGTGSNARWANVALGSGALAAQVGNLATLTLTGLTKDQNGNRYRVVATNGVDTPAVSDSALLTVAGSPLSITNPTSTVTGATNGAVSLSVTLGGDPAPTVQWQQLAPALGATWTPVTNSSTVSGATTPKLTLSGLVSSLTGYRYRAVATNGSETATSQPSLLTVL</sequence>
<accession>A0A545AW19</accession>
<evidence type="ECO:0000256" key="2">
    <source>
        <dbReference type="ARBA" id="ARBA00023157"/>
    </source>
</evidence>
<evidence type="ECO:0000259" key="4">
    <source>
        <dbReference type="PROSITE" id="PS50835"/>
    </source>
</evidence>
<dbReference type="Gene3D" id="2.60.40.10">
    <property type="entry name" value="Immunoglobulins"/>
    <property type="match status" value="7"/>
</dbReference>
<dbReference type="GO" id="GO:0016020">
    <property type="term" value="C:membrane"/>
    <property type="evidence" value="ECO:0007669"/>
    <property type="project" value="UniProtKB-SubCell"/>
</dbReference>
<dbReference type="AlphaFoldDB" id="A0A545AW19"/>
<dbReference type="InterPro" id="IPR013098">
    <property type="entry name" value="Ig_I-set"/>
</dbReference>
<dbReference type="PANTHER" id="PTHR44170:SF6">
    <property type="entry name" value="CONTACTIN"/>
    <property type="match status" value="1"/>
</dbReference>
<dbReference type="RefSeq" id="WP_142703693.1">
    <property type="nucleotide sequence ID" value="NZ_VIRS01000004.1"/>
</dbReference>
<feature type="signal peptide" evidence="3">
    <location>
        <begin position="1"/>
        <end position="34"/>
    </location>
</feature>
<dbReference type="InParanoid" id="A0A545AW19"/>
<gene>
    <name evidence="5" type="ORF">FL583_07215</name>
</gene>
<dbReference type="OrthoDB" id="5135378at2"/>
<dbReference type="InterPro" id="IPR036179">
    <property type="entry name" value="Ig-like_dom_sf"/>
</dbReference>
<comment type="caution">
    <text evidence="5">The sequence shown here is derived from an EMBL/GenBank/DDBJ whole genome shotgun (WGS) entry which is preliminary data.</text>
</comment>
<dbReference type="GO" id="GO:0098609">
    <property type="term" value="P:cell-cell adhesion"/>
    <property type="evidence" value="ECO:0007669"/>
    <property type="project" value="TreeGrafter"/>
</dbReference>
<feature type="domain" description="Ig-like" evidence="4">
    <location>
        <begin position="248"/>
        <end position="342"/>
    </location>
</feature>
<evidence type="ECO:0000313" key="6">
    <source>
        <dbReference type="Proteomes" id="UP000317982"/>
    </source>
</evidence>
<name>A0A545AW19_9ACTN</name>
<proteinExistence type="predicted"/>
<keyword evidence="1" id="KW-0677">Repeat</keyword>
<dbReference type="PANTHER" id="PTHR44170">
    <property type="entry name" value="PROTEIN SIDEKICK"/>
    <property type="match status" value="1"/>
</dbReference>
<keyword evidence="6" id="KW-1185">Reference proteome</keyword>
<dbReference type="Pfam" id="PF07679">
    <property type="entry name" value="I-set"/>
    <property type="match status" value="1"/>
</dbReference>
<feature type="domain" description="Ig-like" evidence="4">
    <location>
        <begin position="449"/>
        <end position="540"/>
    </location>
</feature>
<dbReference type="PROSITE" id="PS50835">
    <property type="entry name" value="IG_LIKE"/>
    <property type="match status" value="2"/>
</dbReference>
<dbReference type="InterPro" id="IPR003599">
    <property type="entry name" value="Ig_sub"/>
</dbReference>
<dbReference type="SMART" id="SM00409">
    <property type="entry name" value="IG"/>
    <property type="match status" value="5"/>
</dbReference>
<evidence type="ECO:0000256" key="1">
    <source>
        <dbReference type="ARBA" id="ARBA00022737"/>
    </source>
</evidence>
<protein>
    <recommendedName>
        <fullName evidence="4">Ig-like domain-containing protein</fullName>
    </recommendedName>
</protein>
<evidence type="ECO:0000313" key="5">
    <source>
        <dbReference type="EMBL" id="TQS45520.1"/>
    </source>
</evidence>
<feature type="chain" id="PRO_5022201310" description="Ig-like domain-containing protein" evidence="3">
    <location>
        <begin position="35"/>
        <end position="743"/>
    </location>
</feature>
<evidence type="ECO:0000256" key="3">
    <source>
        <dbReference type="SAM" id="SignalP"/>
    </source>
</evidence>
<dbReference type="EMBL" id="VIRS01000004">
    <property type="protein sequence ID" value="TQS45520.1"/>
    <property type="molecule type" value="Genomic_DNA"/>
</dbReference>
<dbReference type="Proteomes" id="UP000317982">
    <property type="component" value="Unassembled WGS sequence"/>
</dbReference>
<keyword evidence="2" id="KW-1015">Disulfide bond</keyword>
<organism evidence="5 6">
    <name type="scientific">Cryptosporangium phraense</name>
    <dbReference type="NCBI Taxonomy" id="2593070"/>
    <lineage>
        <taxon>Bacteria</taxon>
        <taxon>Bacillati</taxon>
        <taxon>Actinomycetota</taxon>
        <taxon>Actinomycetes</taxon>
        <taxon>Cryptosporangiales</taxon>
        <taxon>Cryptosporangiaceae</taxon>
        <taxon>Cryptosporangium</taxon>
    </lineage>
</organism>
<reference evidence="5 6" key="1">
    <citation type="submission" date="2019-07" db="EMBL/GenBank/DDBJ databases">
        <title>Cryptosporangium phraense sp. nov., isolated from plant litter.</title>
        <authorList>
            <person name="Suriyachadkun C."/>
        </authorList>
    </citation>
    <scope>NUCLEOTIDE SEQUENCE [LARGE SCALE GENOMIC DNA]</scope>
    <source>
        <strain evidence="5 6">A-T 5661</strain>
    </source>
</reference>
<dbReference type="GO" id="GO:0005975">
    <property type="term" value="P:carbohydrate metabolic process"/>
    <property type="evidence" value="ECO:0007669"/>
    <property type="project" value="UniProtKB-ARBA"/>
</dbReference>